<accession>A0A1T5DAZ0</accession>
<keyword evidence="2" id="KW-1185">Reference proteome</keyword>
<dbReference type="RefSeq" id="WP_079648442.1">
    <property type="nucleotide sequence ID" value="NZ_FUYM01000005.1"/>
</dbReference>
<organism evidence="1 2">
    <name type="scientific">Rhizorhabdus histidinilytica</name>
    <dbReference type="NCBI Taxonomy" id="439228"/>
    <lineage>
        <taxon>Bacteria</taxon>
        <taxon>Pseudomonadati</taxon>
        <taxon>Pseudomonadota</taxon>
        <taxon>Alphaproteobacteria</taxon>
        <taxon>Sphingomonadales</taxon>
        <taxon>Sphingomonadaceae</taxon>
        <taxon>Rhizorhabdus</taxon>
    </lineage>
</organism>
<sequence>MPRPSRLILLPLLAAVAGCATVSPEARVRGKLIEAGIRPPVAGCMAERMVDRLSLVQLKRLQSLGGLGNHDVRGMSIDELVHRLRALNDPEIISVVLKAGIGCSIAS</sequence>
<protein>
    <recommendedName>
        <fullName evidence="3">Lipoprotein</fullName>
    </recommendedName>
</protein>
<evidence type="ECO:0000313" key="2">
    <source>
        <dbReference type="Proteomes" id="UP000189818"/>
    </source>
</evidence>
<dbReference type="OrthoDB" id="7409816at2"/>
<evidence type="ECO:0008006" key="3">
    <source>
        <dbReference type="Google" id="ProtNLM"/>
    </source>
</evidence>
<name>A0A1T5DAZ0_9SPHN</name>
<gene>
    <name evidence="1" type="ORF">SAMN06295920_10546</name>
</gene>
<proteinExistence type="predicted"/>
<dbReference type="STRING" id="439228.SAMN06295920_10546"/>
<dbReference type="Proteomes" id="UP000189818">
    <property type="component" value="Unassembled WGS sequence"/>
</dbReference>
<dbReference type="AlphaFoldDB" id="A0A1T5DAZ0"/>
<dbReference type="PROSITE" id="PS51257">
    <property type="entry name" value="PROKAR_LIPOPROTEIN"/>
    <property type="match status" value="1"/>
</dbReference>
<reference evidence="2" key="1">
    <citation type="submission" date="2017-02" db="EMBL/GenBank/DDBJ databases">
        <authorList>
            <person name="Varghese N."/>
            <person name="Submissions S."/>
        </authorList>
    </citation>
    <scope>NUCLEOTIDE SEQUENCE [LARGE SCALE GENOMIC DNA]</scope>
    <source>
        <strain evidence="2">UM2</strain>
    </source>
</reference>
<evidence type="ECO:0000313" key="1">
    <source>
        <dbReference type="EMBL" id="SKB68693.1"/>
    </source>
</evidence>
<dbReference type="EMBL" id="FUYM01000005">
    <property type="protein sequence ID" value="SKB68693.1"/>
    <property type="molecule type" value="Genomic_DNA"/>
</dbReference>